<feature type="domain" description="DUF8081" evidence="3">
    <location>
        <begin position="41"/>
        <end position="107"/>
    </location>
</feature>
<feature type="domain" description="PD-(D/E)XK nuclease-like" evidence="2">
    <location>
        <begin position="132"/>
        <end position="258"/>
    </location>
</feature>
<evidence type="ECO:0000259" key="3">
    <source>
        <dbReference type="Pfam" id="PF26297"/>
    </source>
</evidence>
<name>M0KG07_9EURY</name>
<evidence type="ECO:0000313" key="5">
    <source>
        <dbReference type="Proteomes" id="UP000011623"/>
    </source>
</evidence>
<dbReference type="PATRIC" id="fig|1227452.3.peg.2829"/>
<keyword evidence="5" id="KW-1185">Reference proteome</keyword>
<accession>M0KG07</accession>
<gene>
    <name evidence="4" type="ORF">C442_14180</name>
</gene>
<organism evidence="4 5">
    <name type="scientific">Haloarcula amylolytica JCM 13557</name>
    <dbReference type="NCBI Taxonomy" id="1227452"/>
    <lineage>
        <taxon>Archaea</taxon>
        <taxon>Methanobacteriati</taxon>
        <taxon>Methanobacteriota</taxon>
        <taxon>Stenosarchaea group</taxon>
        <taxon>Halobacteria</taxon>
        <taxon>Halobacteriales</taxon>
        <taxon>Haloarculaceae</taxon>
        <taxon>Haloarcula</taxon>
    </lineage>
</organism>
<dbReference type="AlphaFoldDB" id="M0KG07"/>
<evidence type="ECO:0000313" key="4">
    <source>
        <dbReference type="EMBL" id="EMA18770.1"/>
    </source>
</evidence>
<feature type="region of interest" description="Disordered" evidence="1">
    <location>
        <begin position="1"/>
        <end position="39"/>
    </location>
</feature>
<dbReference type="Pfam" id="PF26295">
    <property type="entry name" value="PDDEXK_17"/>
    <property type="match status" value="1"/>
</dbReference>
<evidence type="ECO:0000259" key="2">
    <source>
        <dbReference type="Pfam" id="PF26295"/>
    </source>
</evidence>
<dbReference type="RefSeq" id="WP_008311464.1">
    <property type="nucleotide sequence ID" value="NZ_AOLW01000031.1"/>
</dbReference>
<dbReference type="InterPro" id="IPR058394">
    <property type="entry name" value="DUF8081"/>
</dbReference>
<sequence>MGSDDEFDQLKFRDGHLVSNDESTPETIDPDPILPNENSGFLLEIKPGALEASEPLNQVHEEHGELLSFGSRGDAERFADQVSAESDALRVQSAAPNDPSDVDGYLLAAYDRSVREPESTDGKTWTFDIGANLYGSLGEAVVKSGGKPPALEYFVRRDLDGRLDDLEFGLRLNVASGKALPEDVGRLNWHPDCCVIARDGWKDGLIERYWCEIKTGNASFERRQVESMRKLAAEERVLKVRVLIDDLPDQYSVRIHEVEAGEE</sequence>
<comment type="caution">
    <text evidence="4">The sequence shown here is derived from an EMBL/GenBank/DDBJ whole genome shotgun (WGS) entry which is preliminary data.</text>
</comment>
<dbReference type="Proteomes" id="UP000011623">
    <property type="component" value="Unassembled WGS sequence"/>
</dbReference>
<evidence type="ECO:0000256" key="1">
    <source>
        <dbReference type="SAM" id="MobiDB-lite"/>
    </source>
</evidence>
<proteinExistence type="predicted"/>
<dbReference type="Pfam" id="PF26297">
    <property type="entry name" value="DUF8081"/>
    <property type="match status" value="1"/>
</dbReference>
<dbReference type="InterPro" id="IPR059118">
    <property type="entry name" value="PDDEXK_dom_halobact"/>
</dbReference>
<reference evidence="4 5" key="1">
    <citation type="journal article" date="2014" name="PLoS Genet.">
        <title>Phylogenetically driven sequencing of extremely halophilic archaea reveals strategies for static and dynamic osmo-response.</title>
        <authorList>
            <person name="Becker E.A."/>
            <person name="Seitzer P.M."/>
            <person name="Tritt A."/>
            <person name="Larsen D."/>
            <person name="Krusor M."/>
            <person name="Yao A.I."/>
            <person name="Wu D."/>
            <person name="Madern D."/>
            <person name="Eisen J.A."/>
            <person name="Darling A.E."/>
            <person name="Facciotti M.T."/>
        </authorList>
    </citation>
    <scope>NUCLEOTIDE SEQUENCE [LARGE SCALE GENOMIC DNA]</scope>
    <source>
        <strain evidence="4 5">JCM 13557</strain>
    </source>
</reference>
<dbReference type="EMBL" id="AOLW01000031">
    <property type="protein sequence ID" value="EMA18770.1"/>
    <property type="molecule type" value="Genomic_DNA"/>
</dbReference>
<protein>
    <submittedName>
        <fullName evidence="4">Uncharacterized protein</fullName>
    </submittedName>
</protein>